<accession>A0A812KFP9</accession>
<reference evidence="1" key="1">
    <citation type="submission" date="2021-02" db="EMBL/GenBank/DDBJ databases">
        <authorList>
            <person name="Dougan E. K."/>
            <person name="Rhodes N."/>
            <person name="Thang M."/>
            <person name="Chan C."/>
        </authorList>
    </citation>
    <scope>NUCLEOTIDE SEQUENCE</scope>
</reference>
<evidence type="ECO:0000313" key="1">
    <source>
        <dbReference type="EMBL" id="CAE7229533.1"/>
    </source>
</evidence>
<evidence type="ECO:0000313" key="2">
    <source>
        <dbReference type="Proteomes" id="UP000601435"/>
    </source>
</evidence>
<protein>
    <submittedName>
        <fullName evidence="1">Uncharacterized protein</fullName>
    </submittedName>
</protein>
<comment type="caution">
    <text evidence="1">The sequence shown here is derived from an EMBL/GenBank/DDBJ whole genome shotgun (WGS) entry which is preliminary data.</text>
</comment>
<sequence>MLGYCWASEFCRHDGTCHPGSMQSLCIDGRVINSRFEPAKNCTGDPILHWSIDVDTCDNGREVSVSACQTTTSTTVENRSVEPEVNMTNNTTTGAASVSRGTSIAAVVWSTLALTLLGQCFLW</sequence>
<dbReference type="AlphaFoldDB" id="A0A812KFP9"/>
<dbReference type="Proteomes" id="UP000601435">
    <property type="component" value="Unassembled WGS sequence"/>
</dbReference>
<gene>
    <name evidence="1" type="ORF">SNEC2469_LOCUS3459</name>
</gene>
<name>A0A812KFP9_9DINO</name>
<proteinExistence type="predicted"/>
<keyword evidence="2" id="KW-1185">Reference proteome</keyword>
<organism evidence="1 2">
    <name type="scientific">Symbiodinium necroappetens</name>
    <dbReference type="NCBI Taxonomy" id="1628268"/>
    <lineage>
        <taxon>Eukaryota</taxon>
        <taxon>Sar</taxon>
        <taxon>Alveolata</taxon>
        <taxon>Dinophyceae</taxon>
        <taxon>Suessiales</taxon>
        <taxon>Symbiodiniaceae</taxon>
        <taxon>Symbiodinium</taxon>
    </lineage>
</organism>
<dbReference type="EMBL" id="CAJNJA010007826">
    <property type="protein sequence ID" value="CAE7229533.1"/>
    <property type="molecule type" value="Genomic_DNA"/>
</dbReference>